<keyword evidence="6" id="KW-1185">Reference proteome</keyword>
<dbReference type="GO" id="GO:0030276">
    <property type="term" value="F:clathrin binding"/>
    <property type="evidence" value="ECO:0007669"/>
    <property type="project" value="TreeGrafter"/>
</dbReference>
<feature type="domain" description="GAT" evidence="5">
    <location>
        <begin position="225"/>
        <end position="315"/>
    </location>
</feature>
<dbReference type="Gene3D" id="1.25.40.90">
    <property type="match status" value="1"/>
</dbReference>
<evidence type="ECO:0000259" key="4">
    <source>
        <dbReference type="PROSITE" id="PS50179"/>
    </source>
</evidence>
<evidence type="ECO:0000313" key="6">
    <source>
        <dbReference type="Proteomes" id="UP000887577"/>
    </source>
</evidence>
<dbReference type="InterPro" id="IPR002014">
    <property type="entry name" value="VHS_dom"/>
</dbReference>
<name>A0A914YKL6_9BILA</name>
<dbReference type="GO" id="GO:0005768">
    <property type="term" value="C:endosome"/>
    <property type="evidence" value="ECO:0007669"/>
    <property type="project" value="TreeGrafter"/>
</dbReference>
<evidence type="ECO:0000313" key="7">
    <source>
        <dbReference type="WBParaSite" id="PSU_v2.g1942.t1"/>
    </source>
</evidence>
<feature type="region of interest" description="Disordered" evidence="3">
    <location>
        <begin position="314"/>
        <end position="350"/>
    </location>
</feature>
<dbReference type="PROSITE" id="PS50179">
    <property type="entry name" value="VHS"/>
    <property type="match status" value="1"/>
</dbReference>
<dbReference type="InterPro" id="IPR038425">
    <property type="entry name" value="GAT_sf"/>
</dbReference>
<dbReference type="GO" id="GO:0015031">
    <property type="term" value="P:protein transport"/>
    <property type="evidence" value="ECO:0007669"/>
    <property type="project" value="UniProtKB-KW"/>
</dbReference>
<dbReference type="SUPFAM" id="SSF89009">
    <property type="entry name" value="GAT-like domain"/>
    <property type="match status" value="1"/>
</dbReference>
<feature type="compositionally biased region" description="Low complexity" evidence="3">
    <location>
        <begin position="324"/>
        <end position="339"/>
    </location>
</feature>
<dbReference type="SMART" id="SM00288">
    <property type="entry name" value="VHS"/>
    <property type="match status" value="1"/>
</dbReference>
<dbReference type="Proteomes" id="UP000887577">
    <property type="component" value="Unplaced"/>
</dbReference>
<dbReference type="GO" id="GO:0016020">
    <property type="term" value="C:membrane"/>
    <property type="evidence" value="ECO:0007669"/>
    <property type="project" value="TreeGrafter"/>
</dbReference>
<sequence>MEKASGERIQDQVVNAVGQVGARITDFLAGNPLETDVGKMIVAATNADVNKAEDWGLIMQICDTIIESSAGGRDALRAIRRQLNENVNKNPLTIMYTLTVLEACVKNCGGIFAAMVCKQEFLEELIKLIKKETPPAVQEKVLSLIQSWADAFRGAPECADVVICYEDLKKRGIEFPPTDLDAMAPIITPKRTVFNEPQRAEGTPRASQPGMYIAAGHQQPVVDEASVAKIQGELSQARKHAEGFLNLLKELPAANLAGKELIDTLQQVYATTKEMRDRTALLVQQLYDNPALTTEILDCNDMLSNAVNLYDNYINPPKPDMRDPSMPGPSSSSSSARAPDQTVYDQTDAGLNVAAFNKTDPITDRVAQELEDWILEGKKEVKQEEKKDDGL</sequence>
<dbReference type="PANTHER" id="PTHR13856">
    <property type="entry name" value="VHS DOMAIN CONTAINING PROTEIN FAMILY"/>
    <property type="match status" value="1"/>
</dbReference>
<protein>
    <submittedName>
        <fullName evidence="7">Uncharacterized protein</fullName>
    </submittedName>
</protein>
<dbReference type="SUPFAM" id="SSF48464">
    <property type="entry name" value="ENTH/VHS domain"/>
    <property type="match status" value="1"/>
</dbReference>
<dbReference type="InterPro" id="IPR004152">
    <property type="entry name" value="GAT_dom"/>
</dbReference>
<evidence type="ECO:0000256" key="1">
    <source>
        <dbReference type="ARBA" id="ARBA00022448"/>
    </source>
</evidence>
<dbReference type="PANTHER" id="PTHR13856:SF137">
    <property type="entry name" value="GH05942P"/>
    <property type="match status" value="1"/>
</dbReference>
<dbReference type="GO" id="GO:0007165">
    <property type="term" value="P:signal transduction"/>
    <property type="evidence" value="ECO:0007669"/>
    <property type="project" value="TreeGrafter"/>
</dbReference>
<dbReference type="GO" id="GO:0035091">
    <property type="term" value="F:phosphatidylinositol binding"/>
    <property type="evidence" value="ECO:0007669"/>
    <property type="project" value="InterPro"/>
</dbReference>
<dbReference type="WBParaSite" id="PSU_v2.g1942.t1">
    <property type="protein sequence ID" value="PSU_v2.g1942.t1"/>
    <property type="gene ID" value="PSU_v2.g1942"/>
</dbReference>
<organism evidence="6 7">
    <name type="scientific">Panagrolaimus superbus</name>
    <dbReference type="NCBI Taxonomy" id="310955"/>
    <lineage>
        <taxon>Eukaryota</taxon>
        <taxon>Metazoa</taxon>
        <taxon>Ecdysozoa</taxon>
        <taxon>Nematoda</taxon>
        <taxon>Chromadorea</taxon>
        <taxon>Rhabditida</taxon>
        <taxon>Tylenchina</taxon>
        <taxon>Panagrolaimomorpha</taxon>
        <taxon>Panagrolaimoidea</taxon>
        <taxon>Panagrolaimidae</taxon>
        <taxon>Panagrolaimus</taxon>
    </lineage>
</organism>
<evidence type="ECO:0000256" key="3">
    <source>
        <dbReference type="SAM" id="MobiDB-lite"/>
    </source>
</evidence>
<dbReference type="GO" id="GO:0043130">
    <property type="term" value="F:ubiquitin binding"/>
    <property type="evidence" value="ECO:0007669"/>
    <property type="project" value="InterPro"/>
</dbReference>
<dbReference type="InterPro" id="IPR008942">
    <property type="entry name" value="ENTH_VHS"/>
</dbReference>
<proteinExistence type="predicted"/>
<dbReference type="AlphaFoldDB" id="A0A914YKL6"/>
<evidence type="ECO:0000256" key="2">
    <source>
        <dbReference type="ARBA" id="ARBA00022927"/>
    </source>
</evidence>
<feature type="domain" description="VHS" evidence="4">
    <location>
        <begin position="45"/>
        <end position="176"/>
    </location>
</feature>
<dbReference type="Gene3D" id="1.20.58.160">
    <property type="match status" value="1"/>
</dbReference>
<keyword evidence="2" id="KW-0653">Protein transport</keyword>
<dbReference type="Pfam" id="PF00790">
    <property type="entry name" value="VHS"/>
    <property type="match status" value="1"/>
</dbReference>
<reference evidence="7" key="1">
    <citation type="submission" date="2022-11" db="UniProtKB">
        <authorList>
            <consortium name="WormBaseParasite"/>
        </authorList>
    </citation>
    <scope>IDENTIFICATION</scope>
</reference>
<keyword evidence="1" id="KW-0813">Transport</keyword>
<dbReference type="PROSITE" id="PS50909">
    <property type="entry name" value="GAT"/>
    <property type="match status" value="1"/>
</dbReference>
<evidence type="ECO:0000259" key="5">
    <source>
        <dbReference type="PROSITE" id="PS50909"/>
    </source>
</evidence>
<accession>A0A914YKL6</accession>